<protein>
    <submittedName>
        <fullName evidence="3">Uncharacterized protein</fullName>
    </submittedName>
</protein>
<keyword evidence="4" id="KW-1185">Reference proteome</keyword>
<evidence type="ECO:0000256" key="2">
    <source>
        <dbReference type="SAM" id="Phobius"/>
    </source>
</evidence>
<feature type="compositionally biased region" description="Low complexity" evidence="1">
    <location>
        <begin position="32"/>
        <end position="46"/>
    </location>
</feature>
<feature type="region of interest" description="Disordered" evidence="1">
    <location>
        <begin position="120"/>
        <end position="142"/>
    </location>
</feature>
<feature type="transmembrane region" description="Helical" evidence="2">
    <location>
        <begin position="50"/>
        <end position="72"/>
    </location>
</feature>
<proteinExistence type="predicted"/>
<evidence type="ECO:0000313" key="4">
    <source>
        <dbReference type="Proteomes" id="UP000053789"/>
    </source>
</evidence>
<dbReference type="Proteomes" id="UP000053789">
    <property type="component" value="Unassembled WGS sequence"/>
</dbReference>
<evidence type="ECO:0000256" key="1">
    <source>
        <dbReference type="SAM" id="MobiDB-lite"/>
    </source>
</evidence>
<reference evidence="3" key="1">
    <citation type="submission" date="2015-01" db="EMBL/GenBank/DDBJ databases">
        <title>The Genome Sequence of Cladophialophora bantiana CBS 173.52.</title>
        <authorList>
            <consortium name="The Broad Institute Genomics Platform"/>
            <person name="Cuomo C."/>
            <person name="de Hoog S."/>
            <person name="Gorbushina A."/>
            <person name="Stielow B."/>
            <person name="Teixiera M."/>
            <person name="Abouelleil A."/>
            <person name="Chapman S.B."/>
            <person name="Priest M."/>
            <person name="Young S.K."/>
            <person name="Wortman J."/>
            <person name="Nusbaum C."/>
            <person name="Birren B."/>
        </authorList>
    </citation>
    <scope>NUCLEOTIDE SEQUENCE [LARGE SCALE GENOMIC DNA]</scope>
    <source>
        <strain evidence="3">CBS 173.52</strain>
    </source>
</reference>
<dbReference type="OrthoDB" id="4121284at2759"/>
<feature type="compositionally biased region" description="Polar residues" evidence="1">
    <location>
        <begin position="130"/>
        <end position="142"/>
    </location>
</feature>
<keyword evidence="2" id="KW-1133">Transmembrane helix</keyword>
<dbReference type="EMBL" id="KN846989">
    <property type="protein sequence ID" value="KIW92246.1"/>
    <property type="molecule type" value="Genomic_DNA"/>
</dbReference>
<gene>
    <name evidence="3" type="ORF">Z519_07230</name>
</gene>
<dbReference type="VEuPathDB" id="FungiDB:Z519_07230"/>
<sequence length="142" mass="15348">MAPGTTMTIHLVPATPSSSANITAGATSSKCPKPTASTAANSTPTPPATIAGSVIGSMAGLALIVSLLVWCCRRKRKITFKRKVQKTDHEEQSNELRSVKEERDQALRCLEQNKTFPSPRSFDFGLPQVPKNSSPVMPQQWI</sequence>
<feature type="compositionally biased region" description="Polar residues" evidence="1">
    <location>
        <begin position="19"/>
        <end position="30"/>
    </location>
</feature>
<evidence type="ECO:0000313" key="3">
    <source>
        <dbReference type="EMBL" id="KIW92246.1"/>
    </source>
</evidence>
<dbReference type="RefSeq" id="XP_016618915.1">
    <property type="nucleotide sequence ID" value="XM_016764965.1"/>
</dbReference>
<name>A0A0D2EQK8_CLAB1</name>
<organism evidence="3 4">
    <name type="scientific">Cladophialophora bantiana (strain ATCC 10958 / CBS 173.52 / CDC B-1940 / NIH 8579)</name>
    <name type="common">Xylohypha bantiana</name>
    <dbReference type="NCBI Taxonomy" id="1442370"/>
    <lineage>
        <taxon>Eukaryota</taxon>
        <taxon>Fungi</taxon>
        <taxon>Dikarya</taxon>
        <taxon>Ascomycota</taxon>
        <taxon>Pezizomycotina</taxon>
        <taxon>Eurotiomycetes</taxon>
        <taxon>Chaetothyriomycetidae</taxon>
        <taxon>Chaetothyriales</taxon>
        <taxon>Herpotrichiellaceae</taxon>
        <taxon>Cladophialophora</taxon>
    </lineage>
</organism>
<feature type="region of interest" description="Disordered" evidence="1">
    <location>
        <begin position="19"/>
        <end position="46"/>
    </location>
</feature>
<dbReference type="HOGENOM" id="CLU_063707_1_0_1"/>
<accession>A0A0D2EQK8</accession>
<keyword evidence="2" id="KW-0472">Membrane</keyword>
<dbReference type="AlphaFoldDB" id="A0A0D2EQK8"/>
<dbReference type="GeneID" id="27700158"/>
<keyword evidence="2" id="KW-0812">Transmembrane</keyword>